<dbReference type="Proteomes" id="UP001165289">
    <property type="component" value="Unassembled WGS sequence"/>
</dbReference>
<dbReference type="GO" id="GO:0004843">
    <property type="term" value="F:cysteine-type deubiquitinase activity"/>
    <property type="evidence" value="ECO:0007669"/>
    <property type="project" value="InterPro"/>
</dbReference>
<comment type="caution">
    <text evidence="2">The sequence shown here is derived from an EMBL/GenBank/DDBJ whole genome shotgun (WGS) entry which is preliminary data.</text>
</comment>
<feature type="domain" description="DUSP" evidence="1">
    <location>
        <begin position="129"/>
        <end position="222"/>
    </location>
</feature>
<evidence type="ECO:0000313" key="2">
    <source>
        <dbReference type="EMBL" id="KAI6659008.1"/>
    </source>
</evidence>
<dbReference type="Gene3D" id="3.10.20.90">
    <property type="entry name" value="Phosphatidylinositol 3-kinase Catalytic Subunit, Chain A, domain 1"/>
    <property type="match status" value="1"/>
</dbReference>
<dbReference type="EMBL" id="JAKMXF010000066">
    <property type="protein sequence ID" value="KAI6659008.1"/>
    <property type="molecule type" value="Genomic_DNA"/>
</dbReference>
<sequence length="333" mass="39626">MTSKFEEDPLAIFTTDLYKAITTMRDNLTQVFAQEFEESDSDILREVIFELCDELYYELLNYSFEMKVLHDFDILYWRRRNIFTNDSIDNIREFLHQQFYESLPLYPTHCINLCLVHDLDYLTPHFYLRRPQPSPEVIKTIQPLTFKKNDICYMIHRNWYEDLRDRNVSSPIFNLISVDMSRLDALNCESSAYYCFPEWGWRHLLAWYGIINCNLALKRLVIYSDMTHATNDLEIDLTASDVWCFLYPDTNEFRVIRMSSRDSITELLIKMKRVFNISSQKMVRIYCKTSSGYSNWDLLDGVKKSSSALRDNSYVMLVLPSQNGVWPDVKKDF</sequence>
<protein>
    <recommendedName>
        <fullName evidence="1">DUSP domain-containing protein</fullName>
    </recommendedName>
</protein>
<dbReference type="SUPFAM" id="SSF143791">
    <property type="entry name" value="DUSP-like"/>
    <property type="match status" value="1"/>
</dbReference>
<dbReference type="Gene3D" id="3.30.2230.10">
    <property type="entry name" value="DUSP-like"/>
    <property type="match status" value="1"/>
</dbReference>
<dbReference type="InterPro" id="IPR035927">
    <property type="entry name" value="DUSP-like_sf"/>
</dbReference>
<organism evidence="2 3">
    <name type="scientific">Oopsacas minuta</name>
    <dbReference type="NCBI Taxonomy" id="111878"/>
    <lineage>
        <taxon>Eukaryota</taxon>
        <taxon>Metazoa</taxon>
        <taxon>Porifera</taxon>
        <taxon>Hexactinellida</taxon>
        <taxon>Hexasterophora</taxon>
        <taxon>Lyssacinosida</taxon>
        <taxon>Leucopsacidae</taxon>
        <taxon>Oopsacas</taxon>
    </lineage>
</organism>
<evidence type="ECO:0000259" key="1">
    <source>
        <dbReference type="PROSITE" id="PS51283"/>
    </source>
</evidence>
<accession>A0AAV7KCR5</accession>
<gene>
    <name evidence="2" type="ORF">LOD99_14684</name>
</gene>
<dbReference type="PROSITE" id="PS51283">
    <property type="entry name" value="DUSP"/>
    <property type="match status" value="1"/>
</dbReference>
<keyword evidence="3" id="KW-1185">Reference proteome</keyword>
<dbReference type="InterPro" id="IPR006615">
    <property type="entry name" value="Pept_C19_DUSP"/>
</dbReference>
<dbReference type="AlphaFoldDB" id="A0AAV7KCR5"/>
<proteinExistence type="predicted"/>
<evidence type="ECO:0000313" key="3">
    <source>
        <dbReference type="Proteomes" id="UP001165289"/>
    </source>
</evidence>
<name>A0AAV7KCR5_9METZ</name>
<reference evidence="2 3" key="1">
    <citation type="journal article" date="2023" name="BMC Biol.">
        <title>The compact genome of the sponge Oopsacas minuta (Hexactinellida) is lacking key metazoan core genes.</title>
        <authorList>
            <person name="Santini S."/>
            <person name="Schenkelaars Q."/>
            <person name="Jourda C."/>
            <person name="Duchesne M."/>
            <person name="Belahbib H."/>
            <person name="Rocher C."/>
            <person name="Selva M."/>
            <person name="Riesgo A."/>
            <person name="Vervoort M."/>
            <person name="Leys S.P."/>
            <person name="Kodjabachian L."/>
            <person name="Le Bivic A."/>
            <person name="Borchiellini C."/>
            <person name="Claverie J.M."/>
            <person name="Renard E."/>
        </authorList>
    </citation>
    <scope>NUCLEOTIDE SEQUENCE [LARGE SCALE GENOMIC DNA]</scope>
    <source>
        <strain evidence="2">SPO-2</strain>
    </source>
</reference>